<dbReference type="AlphaFoldDB" id="A0A9Q3CRV0"/>
<dbReference type="Proteomes" id="UP000765509">
    <property type="component" value="Unassembled WGS sequence"/>
</dbReference>
<evidence type="ECO:0000313" key="2">
    <source>
        <dbReference type="EMBL" id="MBW0487970.1"/>
    </source>
</evidence>
<reference evidence="2" key="1">
    <citation type="submission" date="2021-03" db="EMBL/GenBank/DDBJ databases">
        <title>Draft genome sequence of rust myrtle Austropuccinia psidii MF-1, a brazilian biotype.</title>
        <authorList>
            <person name="Quecine M.C."/>
            <person name="Pachon D.M.R."/>
            <person name="Bonatelli M.L."/>
            <person name="Correr F.H."/>
            <person name="Franceschini L.M."/>
            <person name="Leite T.F."/>
            <person name="Margarido G.R.A."/>
            <person name="Almeida C.A."/>
            <person name="Ferrarezi J.A."/>
            <person name="Labate C.A."/>
        </authorList>
    </citation>
    <scope>NUCLEOTIDE SEQUENCE</scope>
    <source>
        <strain evidence="2">MF-1</strain>
    </source>
</reference>
<accession>A0A9Q3CRV0</accession>
<feature type="region of interest" description="Disordered" evidence="1">
    <location>
        <begin position="95"/>
        <end position="135"/>
    </location>
</feature>
<organism evidence="2 3">
    <name type="scientific">Austropuccinia psidii MF-1</name>
    <dbReference type="NCBI Taxonomy" id="1389203"/>
    <lineage>
        <taxon>Eukaryota</taxon>
        <taxon>Fungi</taxon>
        <taxon>Dikarya</taxon>
        <taxon>Basidiomycota</taxon>
        <taxon>Pucciniomycotina</taxon>
        <taxon>Pucciniomycetes</taxon>
        <taxon>Pucciniales</taxon>
        <taxon>Sphaerophragmiaceae</taxon>
        <taxon>Austropuccinia</taxon>
    </lineage>
</organism>
<evidence type="ECO:0000256" key="1">
    <source>
        <dbReference type="SAM" id="MobiDB-lite"/>
    </source>
</evidence>
<sequence>MISPVPSNINLSTPPPRPPSNGHFTPQPEQSDYPANEGWQWQEDIWAWDNCHHVLSPMGFKHQSPSGTRWLEDLFCSKQPKFHLISTFDSSELTVPPFVEPSQMDEPPIPGPSQSSSPPEDVLTREPEAEVAPTQSMEEPFVKSQHHFFYSSQLFLTFPLTISSLSHSTPLHHHHQQYARWIPSFPLCSPSLPVQSFPLSHNEARQEFTDLQQTLIIPQAIVHKSIKQILLEHC</sequence>
<feature type="compositionally biased region" description="Polar residues" evidence="1">
    <location>
        <begin position="1"/>
        <end position="12"/>
    </location>
</feature>
<evidence type="ECO:0000313" key="3">
    <source>
        <dbReference type="Proteomes" id="UP000765509"/>
    </source>
</evidence>
<proteinExistence type="predicted"/>
<protein>
    <submittedName>
        <fullName evidence="2">Uncharacterized protein</fullName>
    </submittedName>
</protein>
<dbReference type="EMBL" id="AVOT02009376">
    <property type="protein sequence ID" value="MBW0487970.1"/>
    <property type="molecule type" value="Genomic_DNA"/>
</dbReference>
<feature type="region of interest" description="Disordered" evidence="1">
    <location>
        <begin position="1"/>
        <end position="35"/>
    </location>
</feature>
<gene>
    <name evidence="2" type="ORF">O181_027685</name>
</gene>
<name>A0A9Q3CRV0_9BASI</name>
<keyword evidence="3" id="KW-1185">Reference proteome</keyword>
<comment type="caution">
    <text evidence="2">The sequence shown here is derived from an EMBL/GenBank/DDBJ whole genome shotgun (WGS) entry which is preliminary data.</text>
</comment>